<dbReference type="GO" id="GO:0003677">
    <property type="term" value="F:DNA binding"/>
    <property type="evidence" value="ECO:0007669"/>
    <property type="project" value="UniProtKB-KW"/>
</dbReference>
<dbReference type="InterPro" id="IPR006118">
    <property type="entry name" value="Recombinase_CS"/>
</dbReference>
<dbReference type="GO" id="GO:0000150">
    <property type="term" value="F:DNA strand exchange activity"/>
    <property type="evidence" value="ECO:0007669"/>
    <property type="project" value="InterPro"/>
</dbReference>
<organism evidence="7 8">
    <name type="scientific">Lichenifustis flavocetrariae</name>
    <dbReference type="NCBI Taxonomy" id="2949735"/>
    <lineage>
        <taxon>Bacteria</taxon>
        <taxon>Pseudomonadati</taxon>
        <taxon>Pseudomonadota</taxon>
        <taxon>Alphaproteobacteria</taxon>
        <taxon>Hyphomicrobiales</taxon>
        <taxon>Lichenihabitantaceae</taxon>
        <taxon>Lichenifustis</taxon>
    </lineage>
</organism>
<reference evidence="7" key="1">
    <citation type="submission" date="2022-05" db="EMBL/GenBank/DDBJ databases">
        <authorList>
            <person name="Pankratov T."/>
        </authorList>
    </citation>
    <scope>NUCLEOTIDE SEQUENCE</scope>
    <source>
        <strain evidence="7">BP6-180914</strain>
    </source>
</reference>
<evidence type="ECO:0000259" key="6">
    <source>
        <dbReference type="PROSITE" id="PS51736"/>
    </source>
</evidence>
<keyword evidence="1" id="KW-0229">DNA integration</keyword>
<gene>
    <name evidence="7" type="ORF">M8523_25200</name>
</gene>
<dbReference type="Gene3D" id="3.40.50.1390">
    <property type="entry name" value="Resolvase, N-terminal catalytic domain"/>
    <property type="match status" value="1"/>
</dbReference>
<evidence type="ECO:0000256" key="3">
    <source>
        <dbReference type="ARBA" id="ARBA00023172"/>
    </source>
</evidence>
<dbReference type="SUPFAM" id="SSF53041">
    <property type="entry name" value="Resolvase-like"/>
    <property type="match status" value="1"/>
</dbReference>
<keyword evidence="2" id="KW-0238">DNA-binding</keyword>
<evidence type="ECO:0000256" key="4">
    <source>
        <dbReference type="PIRSR" id="PIRSR606118-50"/>
    </source>
</evidence>
<feature type="active site" description="O-(5'-phospho-DNA)-serine intermediate" evidence="4 5">
    <location>
        <position position="10"/>
    </location>
</feature>
<evidence type="ECO:0000256" key="1">
    <source>
        <dbReference type="ARBA" id="ARBA00022908"/>
    </source>
</evidence>
<proteinExistence type="predicted"/>
<evidence type="ECO:0000256" key="5">
    <source>
        <dbReference type="PROSITE-ProRule" id="PRU10137"/>
    </source>
</evidence>
<dbReference type="EMBL" id="JAMOIM010000024">
    <property type="protein sequence ID" value="MCW6511289.1"/>
    <property type="molecule type" value="Genomic_DNA"/>
</dbReference>
<dbReference type="FunFam" id="3.40.50.1390:FF:000010">
    <property type="entry name" value="Recombinase resolvase family"/>
    <property type="match status" value="1"/>
</dbReference>
<accession>A0AA41Z026</accession>
<dbReference type="RefSeq" id="WP_282587668.1">
    <property type="nucleotide sequence ID" value="NZ_JAMOIM010000024.1"/>
</dbReference>
<keyword evidence="3" id="KW-0233">DNA recombination</keyword>
<sequence>MFVRAYLRASTDDQDASRARAQLVAFAKERGLSIAAFYAENESGAKLARPELFRLLSDSHAGDLLLIEQVDRLSRLTADDWQKLRTMIDQRQVRIVALDLPTSWMLAKPSDEFTGRVFQAINGMMLDVLAAVARKDYDDRRRRQAQGTARAKAAGLYKGRKEDAARNNGIAAMLKAGASYTQIRATFGCSPMTIAKIAKRIASAQQAAGEVA</sequence>
<dbReference type="Pfam" id="PF00239">
    <property type="entry name" value="Resolvase"/>
    <property type="match status" value="1"/>
</dbReference>
<dbReference type="PROSITE" id="PS51736">
    <property type="entry name" value="RECOMBINASES_3"/>
    <property type="match status" value="1"/>
</dbReference>
<dbReference type="SMART" id="SM00857">
    <property type="entry name" value="Resolvase"/>
    <property type="match status" value="1"/>
</dbReference>
<protein>
    <submittedName>
        <fullName evidence="7">Recombinase family protein</fullName>
    </submittedName>
</protein>
<dbReference type="AlphaFoldDB" id="A0AA41Z026"/>
<dbReference type="PROSITE" id="PS00398">
    <property type="entry name" value="RECOMBINASES_2"/>
    <property type="match status" value="1"/>
</dbReference>
<keyword evidence="8" id="KW-1185">Reference proteome</keyword>
<feature type="domain" description="Resolvase/invertase-type recombinase catalytic" evidence="6">
    <location>
        <begin position="2"/>
        <end position="155"/>
    </location>
</feature>
<dbReference type="PANTHER" id="PTHR30461:SF25">
    <property type="entry name" value="RESOLVASE-RELATED"/>
    <property type="match status" value="1"/>
</dbReference>
<dbReference type="InterPro" id="IPR036162">
    <property type="entry name" value="Resolvase-like_N_sf"/>
</dbReference>
<evidence type="ECO:0000313" key="8">
    <source>
        <dbReference type="Proteomes" id="UP001165667"/>
    </source>
</evidence>
<evidence type="ECO:0000313" key="7">
    <source>
        <dbReference type="EMBL" id="MCW6511289.1"/>
    </source>
</evidence>
<dbReference type="PROSITE" id="PS00397">
    <property type="entry name" value="RECOMBINASES_1"/>
    <property type="match status" value="1"/>
</dbReference>
<name>A0AA41Z026_9HYPH</name>
<dbReference type="PANTHER" id="PTHR30461">
    <property type="entry name" value="DNA-INVERTASE FROM LAMBDOID PROPHAGE"/>
    <property type="match status" value="1"/>
</dbReference>
<evidence type="ECO:0000256" key="2">
    <source>
        <dbReference type="ARBA" id="ARBA00023125"/>
    </source>
</evidence>
<dbReference type="InterPro" id="IPR050639">
    <property type="entry name" value="SSR_resolvase"/>
</dbReference>
<dbReference type="GO" id="GO:0015074">
    <property type="term" value="P:DNA integration"/>
    <property type="evidence" value="ECO:0007669"/>
    <property type="project" value="UniProtKB-KW"/>
</dbReference>
<dbReference type="InterPro" id="IPR006119">
    <property type="entry name" value="Resolv_N"/>
</dbReference>
<comment type="caution">
    <text evidence="7">The sequence shown here is derived from an EMBL/GenBank/DDBJ whole genome shotgun (WGS) entry which is preliminary data.</text>
</comment>
<dbReference type="Proteomes" id="UP001165667">
    <property type="component" value="Unassembled WGS sequence"/>
</dbReference>